<keyword evidence="1" id="KW-0812">Transmembrane</keyword>
<keyword evidence="1" id="KW-1133">Transmembrane helix</keyword>
<dbReference type="InterPro" id="IPR016870">
    <property type="entry name" value="UCP028137"/>
</dbReference>
<feature type="transmembrane region" description="Helical" evidence="1">
    <location>
        <begin position="24"/>
        <end position="42"/>
    </location>
</feature>
<keyword evidence="3" id="KW-1185">Reference proteome</keyword>
<reference evidence="2 3" key="1">
    <citation type="submission" date="2024-04" db="EMBL/GenBank/DDBJ databases">
        <title>Draft genome sequence of Sessilibacter corallicola NBRC 116591.</title>
        <authorList>
            <person name="Miyakawa T."/>
            <person name="Kusuya Y."/>
            <person name="Miura T."/>
        </authorList>
    </citation>
    <scope>NUCLEOTIDE SEQUENCE [LARGE SCALE GENOMIC DNA]</scope>
    <source>
        <strain evidence="2 3">KU-00831-HH</strain>
    </source>
</reference>
<evidence type="ECO:0000313" key="2">
    <source>
        <dbReference type="EMBL" id="GAA6167768.1"/>
    </source>
</evidence>
<dbReference type="NCBIfam" id="NF041646">
    <property type="entry name" value="VC0807_fam"/>
    <property type="match status" value="1"/>
</dbReference>
<protein>
    <submittedName>
        <fullName evidence="2">MFS transporter</fullName>
    </submittedName>
</protein>
<name>A0ABQ0A867_9GAMM</name>
<feature type="transmembrane region" description="Helical" evidence="1">
    <location>
        <begin position="48"/>
        <end position="66"/>
    </location>
</feature>
<sequence>MTNKDTENLTSETVKTEPPAKENMWVNLAFNIILPTVILIKLSKEEYLGPTLGLVVALAFPLIYGIMDYRARKKFNLFSGIGIFSVMATGGISLLELDPKYIAIKEAAIPGILAIVSLVSIYTPFPLIKTIMFNEAIVDVDRINQALREHSNQARFEKTLKTATYLVALSFFVSSILNYVLAKWIVISPPGTEQYNSELGKMQLLSYPVIVLPATVILMGAFYYLFKNLTRLTDLTLEEIMVGASTK</sequence>
<dbReference type="Proteomes" id="UP001465153">
    <property type="component" value="Unassembled WGS sequence"/>
</dbReference>
<dbReference type="EMBL" id="BAABWN010000004">
    <property type="protein sequence ID" value="GAA6167768.1"/>
    <property type="molecule type" value="Genomic_DNA"/>
</dbReference>
<gene>
    <name evidence="2" type="ORF">NBRC116591_15780</name>
</gene>
<feature type="transmembrane region" description="Helical" evidence="1">
    <location>
        <begin position="75"/>
        <end position="95"/>
    </location>
</feature>
<keyword evidence="1" id="KW-0472">Membrane</keyword>
<organism evidence="2 3">
    <name type="scientific">Sessilibacter corallicola</name>
    <dbReference type="NCBI Taxonomy" id="2904075"/>
    <lineage>
        <taxon>Bacteria</taxon>
        <taxon>Pseudomonadati</taxon>
        <taxon>Pseudomonadota</taxon>
        <taxon>Gammaproteobacteria</taxon>
        <taxon>Cellvibrionales</taxon>
        <taxon>Cellvibrionaceae</taxon>
        <taxon>Sessilibacter</taxon>
    </lineage>
</organism>
<dbReference type="PIRSF" id="PIRSF028137">
    <property type="entry name" value="UCP028137"/>
    <property type="match status" value="1"/>
</dbReference>
<feature type="transmembrane region" description="Helical" evidence="1">
    <location>
        <begin position="163"/>
        <end position="185"/>
    </location>
</feature>
<evidence type="ECO:0000256" key="1">
    <source>
        <dbReference type="SAM" id="Phobius"/>
    </source>
</evidence>
<accession>A0ABQ0A867</accession>
<comment type="caution">
    <text evidence="2">The sequence shown here is derived from an EMBL/GenBank/DDBJ whole genome shotgun (WGS) entry which is preliminary data.</text>
</comment>
<evidence type="ECO:0000313" key="3">
    <source>
        <dbReference type="Proteomes" id="UP001465153"/>
    </source>
</evidence>
<feature type="transmembrane region" description="Helical" evidence="1">
    <location>
        <begin position="107"/>
        <end position="125"/>
    </location>
</feature>
<dbReference type="RefSeq" id="WP_233089005.1">
    <property type="nucleotide sequence ID" value="NZ_BAABWN010000004.1"/>
</dbReference>
<proteinExistence type="predicted"/>
<feature type="transmembrane region" description="Helical" evidence="1">
    <location>
        <begin position="205"/>
        <end position="226"/>
    </location>
</feature>